<accession>A0A0F9C7R4</accession>
<dbReference type="EMBL" id="LAZR01045631">
    <property type="protein sequence ID" value="KKK98404.1"/>
    <property type="molecule type" value="Genomic_DNA"/>
</dbReference>
<sequence>MRIFKQLYGSIGQNEIRSLFSTGLEDVVEVYNTGQVIVNHDDILWRITHQAAYSKIKGRVASILAQKHQMNIISHHEHHLLQSRDEFDRYTIINNGGLHDHEKMAYVSQVDNTRPIMNNGFVMLQNGFPNMFTPYRTWTDWEDWFIDGTELYNIIEQRNNRRTGV</sequence>
<name>A0A0F9C7R4_9ZZZZ</name>
<gene>
    <name evidence="1" type="ORF">LCGC14_2643100</name>
</gene>
<organism evidence="1">
    <name type="scientific">marine sediment metagenome</name>
    <dbReference type="NCBI Taxonomy" id="412755"/>
    <lineage>
        <taxon>unclassified sequences</taxon>
        <taxon>metagenomes</taxon>
        <taxon>ecological metagenomes</taxon>
    </lineage>
</organism>
<dbReference type="AlphaFoldDB" id="A0A0F9C7R4"/>
<comment type="caution">
    <text evidence="1">The sequence shown here is derived from an EMBL/GenBank/DDBJ whole genome shotgun (WGS) entry which is preliminary data.</text>
</comment>
<protein>
    <submittedName>
        <fullName evidence="1">Uncharacterized protein</fullName>
    </submittedName>
</protein>
<reference evidence="1" key="1">
    <citation type="journal article" date="2015" name="Nature">
        <title>Complex archaea that bridge the gap between prokaryotes and eukaryotes.</title>
        <authorList>
            <person name="Spang A."/>
            <person name="Saw J.H."/>
            <person name="Jorgensen S.L."/>
            <person name="Zaremba-Niedzwiedzka K."/>
            <person name="Martijn J."/>
            <person name="Lind A.E."/>
            <person name="van Eijk R."/>
            <person name="Schleper C."/>
            <person name="Guy L."/>
            <person name="Ettema T.J."/>
        </authorList>
    </citation>
    <scope>NUCLEOTIDE SEQUENCE</scope>
</reference>
<evidence type="ECO:0000313" key="1">
    <source>
        <dbReference type="EMBL" id="KKK98404.1"/>
    </source>
</evidence>
<proteinExistence type="predicted"/>